<dbReference type="AlphaFoldDB" id="A0A3R8JJE4"/>
<dbReference type="GO" id="GO:0003677">
    <property type="term" value="F:DNA binding"/>
    <property type="evidence" value="ECO:0007669"/>
    <property type="project" value="UniProtKB-KW"/>
</dbReference>
<keyword evidence="1" id="KW-0238">DNA-binding</keyword>
<dbReference type="PROSITE" id="PS50943">
    <property type="entry name" value="HTH_CROC1"/>
    <property type="match status" value="1"/>
</dbReference>
<dbReference type="EMBL" id="RHJS01000002">
    <property type="protein sequence ID" value="RRK30322.1"/>
    <property type="molecule type" value="Genomic_DNA"/>
</dbReference>
<evidence type="ECO:0000313" key="3">
    <source>
        <dbReference type="EMBL" id="RRK30322.1"/>
    </source>
</evidence>
<proteinExistence type="predicted"/>
<gene>
    <name evidence="3" type="ORF">EBB54_02220</name>
</gene>
<dbReference type="InterPro" id="IPR001387">
    <property type="entry name" value="Cro/C1-type_HTH"/>
</dbReference>
<reference evidence="3" key="1">
    <citation type="submission" date="2018-10" db="EMBL/GenBank/DDBJ databases">
        <title>Schaedlerella arabinophila gen. nov. sp. nov., isolated from the mouse intestinal tract and comparative analysis with the genome of the closely related altered Schaedler flora strain ASF502.</title>
        <authorList>
            <person name="Miyake S."/>
            <person name="Soh M."/>
            <person name="Seedorf H."/>
        </authorList>
    </citation>
    <scope>NUCLEOTIDE SEQUENCE [LARGE SCALE GENOMIC DNA]</scope>
    <source>
        <strain evidence="3">DSM 106076</strain>
    </source>
</reference>
<evidence type="ECO:0000256" key="1">
    <source>
        <dbReference type="ARBA" id="ARBA00023125"/>
    </source>
</evidence>
<dbReference type="CDD" id="cd00093">
    <property type="entry name" value="HTH_XRE"/>
    <property type="match status" value="1"/>
</dbReference>
<comment type="caution">
    <text evidence="3">The sequence shown here is derived from an EMBL/GenBank/DDBJ whole genome shotgun (WGS) entry which is preliminary data.</text>
</comment>
<feature type="domain" description="HTH cro/C1-type" evidence="2">
    <location>
        <begin position="7"/>
        <end position="61"/>
    </location>
</feature>
<protein>
    <submittedName>
        <fullName evidence="3">XRE family transcriptional regulator</fullName>
    </submittedName>
</protein>
<sequence length="64" mass="7534">MNIAAIIIEIRKQRKMTQEDFAKLFHVTRQTVSNWENEKSYPDIKTLVEISDEFDISLDNPADH</sequence>
<dbReference type="PANTHER" id="PTHR46558">
    <property type="entry name" value="TRACRIPTIONAL REGULATORY PROTEIN-RELATED-RELATED"/>
    <property type="match status" value="1"/>
</dbReference>
<dbReference type="InterPro" id="IPR010982">
    <property type="entry name" value="Lambda_DNA-bd_dom_sf"/>
</dbReference>
<organism evidence="3 4">
    <name type="scientific">Schaedlerella arabinosiphila</name>
    <dbReference type="NCBI Taxonomy" id="2044587"/>
    <lineage>
        <taxon>Bacteria</taxon>
        <taxon>Bacillati</taxon>
        <taxon>Bacillota</taxon>
        <taxon>Clostridia</taxon>
        <taxon>Lachnospirales</taxon>
        <taxon>Lachnospiraceae</taxon>
        <taxon>Schaedlerella</taxon>
    </lineage>
</organism>
<dbReference type="SUPFAM" id="SSF47413">
    <property type="entry name" value="lambda repressor-like DNA-binding domains"/>
    <property type="match status" value="1"/>
</dbReference>
<dbReference type="SMART" id="SM00530">
    <property type="entry name" value="HTH_XRE"/>
    <property type="match status" value="1"/>
</dbReference>
<dbReference type="PANTHER" id="PTHR46558:SF11">
    <property type="entry name" value="HTH-TYPE TRANSCRIPTIONAL REGULATOR XRE"/>
    <property type="match status" value="1"/>
</dbReference>
<dbReference type="Gene3D" id="1.10.260.40">
    <property type="entry name" value="lambda repressor-like DNA-binding domains"/>
    <property type="match status" value="1"/>
</dbReference>
<keyword evidence="4" id="KW-1185">Reference proteome</keyword>
<dbReference type="RefSeq" id="WP_125126162.1">
    <property type="nucleotide sequence ID" value="NZ_RHJS01000002.1"/>
</dbReference>
<name>A0A3R8JJE4_9FIRM</name>
<dbReference type="Pfam" id="PF01381">
    <property type="entry name" value="HTH_3"/>
    <property type="match status" value="1"/>
</dbReference>
<accession>A0A3R8JJE4</accession>
<evidence type="ECO:0000259" key="2">
    <source>
        <dbReference type="PROSITE" id="PS50943"/>
    </source>
</evidence>
<evidence type="ECO:0000313" key="4">
    <source>
        <dbReference type="Proteomes" id="UP000274920"/>
    </source>
</evidence>
<dbReference type="Proteomes" id="UP000274920">
    <property type="component" value="Unassembled WGS sequence"/>
</dbReference>